<reference evidence="1 3" key="1">
    <citation type="submission" date="2014-08" db="EMBL/GenBank/DDBJ databases">
        <authorList>
            <person name="Sisinthy S."/>
        </authorList>
    </citation>
    <scope>NUCLEOTIDE SEQUENCE [LARGE SCALE GENOMIC DNA]</scope>
    <source>
        <strain evidence="1 3">RuG17</strain>
    </source>
</reference>
<dbReference type="OrthoDB" id="5122951at2"/>
<dbReference type="EMBL" id="JACHBQ010000001">
    <property type="protein sequence ID" value="MBB5642467.1"/>
    <property type="molecule type" value="Genomic_DNA"/>
</dbReference>
<dbReference type="STRING" id="1001240.GY21_01225"/>
<dbReference type="AlphaFoldDB" id="A0A099JWG1"/>
<sequence>MTIPEATHGRNRITTRALKQVVSAVAAEAMGVPARQVGVQLADANGLLQVTAIAPIRVLSLTAPRRAADAAGSILARATAAQATIRDRVLHLTGSSIGQVTVRLNDANIQAQERVQ</sequence>
<keyword evidence="3" id="KW-1185">Reference proteome</keyword>
<gene>
    <name evidence="2" type="ORF">BJ997_003015</name>
    <name evidence="1" type="ORF">GY21_01225</name>
</gene>
<accession>A0A099JWG1</accession>
<dbReference type="Proteomes" id="UP000029864">
    <property type="component" value="Unassembled WGS sequence"/>
</dbReference>
<dbReference type="RefSeq" id="WP_035834690.1">
    <property type="nucleotide sequence ID" value="NZ_JACHBQ010000001.1"/>
</dbReference>
<evidence type="ECO:0000313" key="2">
    <source>
        <dbReference type="EMBL" id="MBB5642467.1"/>
    </source>
</evidence>
<dbReference type="EMBL" id="JPXF01000003">
    <property type="protein sequence ID" value="KGJ81738.1"/>
    <property type="molecule type" value="Genomic_DNA"/>
</dbReference>
<proteinExistence type="predicted"/>
<name>A0A099JWG1_9MICO</name>
<organism evidence="1 3">
    <name type="scientific">Cryobacterium roopkundense</name>
    <dbReference type="NCBI Taxonomy" id="1001240"/>
    <lineage>
        <taxon>Bacteria</taxon>
        <taxon>Bacillati</taxon>
        <taxon>Actinomycetota</taxon>
        <taxon>Actinomycetes</taxon>
        <taxon>Micrococcales</taxon>
        <taxon>Microbacteriaceae</taxon>
        <taxon>Cryobacterium</taxon>
    </lineage>
</organism>
<dbReference type="eggNOG" id="ENOG5033M6R">
    <property type="taxonomic scope" value="Bacteria"/>
</dbReference>
<evidence type="ECO:0000313" key="3">
    <source>
        <dbReference type="Proteomes" id="UP000029864"/>
    </source>
</evidence>
<comment type="caution">
    <text evidence="1">The sequence shown here is derived from an EMBL/GenBank/DDBJ whole genome shotgun (WGS) entry which is preliminary data.</text>
</comment>
<reference evidence="2 4" key="2">
    <citation type="submission" date="2020-08" db="EMBL/GenBank/DDBJ databases">
        <title>Sequencing the genomes of 1000 actinobacteria strains.</title>
        <authorList>
            <person name="Klenk H.-P."/>
        </authorList>
    </citation>
    <scope>NUCLEOTIDE SEQUENCE [LARGE SCALE GENOMIC DNA]</scope>
    <source>
        <strain evidence="2 4">DSM 21065</strain>
    </source>
</reference>
<protein>
    <submittedName>
        <fullName evidence="2">Putative alkaline shock family protein YloU</fullName>
    </submittedName>
</protein>
<evidence type="ECO:0000313" key="4">
    <source>
        <dbReference type="Proteomes" id="UP000561726"/>
    </source>
</evidence>
<dbReference type="Proteomes" id="UP000561726">
    <property type="component" value="Unassembled WGS sequence"/>
</dbReference>
<evidence type="ECO:0000313" key="1">
    <source>
        <dbReference type="EMBL" id="KGJ81738.1"/>
    </source>
</evidence>